<evidence type="ECO:0000313" key="2">
    <source>
        <dbReference type="Proteomes" id="UP000255087"/>
    </source>
</evidence>
<sequence>MHEPVYAPCAITYHGEWVVPETVVQEDCDILFCECCRLKISVVIDEHTGVKSFVHTPLRLETAKLLTTCPYSKSANNLTIGSKPPKKTLRVQFAPLRPANSRHLPCKTTKQNWRCCWCHICWKGEKVCPQCEDWIYAISA</sequence>
<evidence type="ECO:0000313" key="1">
    <source>
        <dbReference type="EMBL" id="SUP80727.1"/>
    </source>
</evidence>
<organism evidence="1 2">
    <name type="scientific">Yersinia pseudotuberculosis</name>
    <dbReference type="NCBI Taxonomy" id="633"/>
    <lineage>
        <taxon>Bacteria</taxon>
        <taxon>Pseudomonadati</taxon>
        <taxon>Pseudomonadota</taxon>
        <taxon>Gammaproteobacteria</taxon>
        <taxon>Enterobacterales</taxon>
        <taxon>Yersiniaceae</taxon>
        <taxon>Yersinia</taxon>
    </lineage>
</organism>
<gene>
    <name evidence="1" type="ORF">NCTC8580_00795</name>
</gene>
<dbReference type="AlphaFoldDB" id="A0A380Q622"/>
<dbReference type="EMBL" id="UHJC01000001">
    <property type="protein sequence ID" value="SUP80727.1"/>
    <property type="molecule type" value="Genomic_DNA"/>
</dbReference>
<dbReference type="Proteomes" id="UP000255087">
    <property type="component" value="Unassembled WGS sequence"/>
</dbReference>
<accession>A0A380Q622</accession>
<reference evidence="1 2" key="1">
    <citation type="submission" date="2018-06" db="EMBL/GenBank/DDBJ databases">
        <authorList>
            <consortium name="Pathogen Informatics"/>
            <person name="Doyle S."/>
        </authorList>
    </citation>
    <scope>NUCLEOTIDE SEQUENCE [LARGE SCALE GENOMIC DNA]</scope>
    <source>
        <strain evidence="1 2">NCTC8580</strain>
    </source>
</reference>
<name>A0A380Q622_YERPU</name>
<proteinExistence type="predicted"/>
<protein>
    <submittedName>
        <fullName evidence="1">Uncharacterized protein</fullName>
    </submittedName>
</protein>